<feature type="transmembrane region" description="Helical" evidence="1">
    <location>
        <begin position="380"/>
        <end position="402"/>
    </location>
</feature>
<feature type="transmembrane region" description="Helical" evidence="1">
    <location>
        <begin position="350"/>
        <end position="368"/>
    </location>
</feature>
<name>A0A1F7HHE8_9BACT</name>
<keyword evidence="1" id="KW-0812">Transmembrane</keyword>
<protein>
    <recommendedName>
        <fullName evidence="4">Glycosyltransferase RgtA/B/C/D-like domain-containing protein</fullName>
    </recommendedName>
</protein>
<evidence type="ECO:0000313" key="2">
    <source>
        <dbReference type="EMBL" id="OGK30444.1"/>
    </source>
</evidence>
<gene>
    <name evidence="2" type="ORF">A3F29_00365</name>
</gene>
<feature type="transmembrane region" description="Helical" evidence="1">
    <location>
        <begin position="139"/>
        <end position="157"/>
    </location>
</feature>
<dbReference type="AlphaFoldDB" id="A0A1F7HHE8"/>
<feature type="transmembrane region" description="Helical" evidence="1">
    <location>
        <begin position="86"/>
        <end position="103"/>
    </location>
</feature>
<accession>A0A1F7HHE8</accession>
<dbReference type="Proteomes" id="UP000177199">
    <property type="component" value="Unassembled WGS sequence"/>
</dbReference>
<keyword evidence="1" id="KW-1133">Transmembrane helix</keyword>
<evidence type="ECO:0008006" key="4">
    <source>
        <dbReference type="Google" id="ProtNLM"/>
    </source>
</evidence>
<comment type="caution">
    <text evidence="2">The sequence shown here is derived from an EMBL/GenBank/DDBJ whole genome shotgun (WGS) entry which is preliminary data.</text>
</comment>
<proteinExistence type="predicted"/>
<organism evidence="2 3">
    <name type="scientific">Candidatus Roizmanbacteria bacterium RIFCSPHIGHO2_12_FULL_33_9</name>
    <dbReference type="NCBI Taxonomy" id="1802045"/>
    <lineage>
        <taxon>Bacteria</taxon>
        <taxon>Candidatus Roizmaniibacteriota</taxon>
    </lineage>
</organism>
<dbReference type="EMBL" id="MFZV01000044">
    <property type="protein sequence ID" value="OGK30444.1"/>
    <property type="molecule type" value="Genomic_DNA"/>
</dbReference>
<feature type="transmembrane region" description="Helical" evidence="1">
    <location>
        <begin position="12"/>
        <end position="31"/>
    </location>
</feature>
<evidence type="ECO:0000256" key="1">
    <source>
        <dbReference type="SAM" id="Phobius"/>
    </source>
</evidence>
<reference evidence="2 3" key="1">
    <citation type="journal article" date="2016" name="Nat. Commun.">
        <title>Thousands of microbial genomes shed light on interconnected biogeochemical processes in an aquifer system.</title>
        <authorList>
            <person name="Anantharaman K."/>
            <person name="Brown C.T."/>
            <person name="Hug L.A."/>
            <person name="Sharon I."/>
            <person name="Castelle C.J."/>
            <person name="Probst A.J."/>
            <person name="Thomas B.C."/>
            <person name="Singh A."/>
            <person name="Wilkins M.J."/>
            <person name="Karaoz U."/>
            <person name="Brodie E.L."/>
            <person name="Williams K.H."/>
            <person name="Hubbard S.S."/>
            <person name="Banfield J.F."/>
        </authorList>
    </citation>
    <scope>NUCLEOTIDE SEQUENCE [LARGE SCALE GENOMIC DNA]</scope>
</reference>
<keyword evidence="1" id="KW-0472">Membrane</keyword>
<evidence type="ECO:0000313" key="3">
    <source>
        <dbReference type="Proteomes" id="UP000177199"/>
    </source>
</evidence>
<feature type="transmembrane region" description="Helical" evidence="1">
    <location>
        <begin position="215"/>
        <end position="234"/>
    </location>
</feature>
<feature type="transmembrane region" description="Helical" evidence="1">
    <location>
        <begin position="169"/>
        <end position="195"/>
    </location>
</feature>
<feature type="transmembrane region" description="Helical" evidence="1">
    <location>
        <begin position="115"/>
        <end position="133"/>
    </location>
</feature>
<sequence>MRNLKQFLNKEFFKKAVFIVFILFLFFVNSLHESYPDEFDNILGGWFILHGKFPYVGFFTHHGPMPYFIASIIEIFSGQSFVKFRMIYALALGVWFLFTYNILKKSVGEQIVKFYLYFIVFVGFLSTYYWNHMLLADNIAAFTLLPAYGLIFLKDFLKKTITLKDIILISLLSVFALYSSLTYTYFYLILIFYSLFLYYKNNLVSFKEVLNKKSFLPLIIILIPHLLLFFYFIVSSSFLDYMYQNFTFNIKYYVYNYPRSLESGHINPIRFAVVIANNFYNDFHALIAGFNLFNFGNPMNMTMALGNVGLIIYLLFKKNIKLAIFVFLLLIYANARSSPLKSGETDYQSAVYIFFSFFNIFFFLPEVFKEINEERELLKKIIFSVLFILVSFHSFFAFLYVVRKFNEKFFAKYMGTQSLIYDRPRLSPIVNLVTTKEDYAWIGPFNFEDLFYMNAKIPSKYHILIRGIGISEKSRNEMLADFKKNTPRIIIFDKDFTYITYQTYSYSGFFIKFLNENYLKLSDYREGSSSYFFPDATYPGNMAGKVFIRKDSIREVVEKLKERGYIKRAH</sequence>